<accession>A0A410G6Y4</accession>
<organism evidence="2 3">
    <name type="scientific">Aequorivita ciconiae</name>
    <dbReference type="NCBI Taxonomy" id="2494375"/>
    <lineage>
        <taxon>Bacteria</taxon>
        <taxon>Pseudomonadati</taxon>
        <taxon>Bacteroidota</taxon>
        <taxon>Flavobacteriia</taxon>
        <taxon>Flavobacteriales</taxon>
        <taxon>Flavobacteriaceae</taxon>
        <taxon>Aequorivita</taxon>
    </lineage>
</organism>
<feature type="signal peptide" evidence="1">
    <location>
        <begin position="1"/>
        <end position="19"/>
    </location>
</feature>
<dbReference type="OrthoDB" id="921445at2"/>
<dbReference type="AlphaFoldDB" id="A0A410G6Y4"/>
<gene>
    <name evidence="2" type="ORF">EI546_15650</name>
</gene>
<evidence type="ECO:0000313" key="2">
    <source>
        <dbReference type="EMBL" id="QAA83059.1"/>
    </source>
</evidence>
<protein>
    <recommendedName>
        <fullName evidence="4">tRNA modification GTPase</fullName>
    </recommendedName>
</protein>
<sequence>MKFYLLLFTILFSTFNLLSQTQFEPGYVIQTNGKKLQCFIKNEDWKGSPSSFNYKLDENGEVKTGNVSSISEFGSSDNFKYIAASVSMEQTSNKVNFLTHDRNPVLKEETLFLKVLVEGSASLYYTIKNGDNRFFYKINNGEIQPLIYKRYLTKGNKMGENNRYKQQLATDFVCSNLKNIDFEKLEYKKSSLIKRFEEYNTCNNTQSIVYEKNDFQYGFNLTLRPGLTFGSAFVKRSGEEQIDFDKNTSLRIGLEVEYILPFNNGKWGLFVEPTYRTYNGEKQRLINEDFPTMRDTTLITVKYNSIEMHIGLRYYMFLNEDSAIFLNGAVVLDVSTLDSEISSSKESTYNFEFKSETTTAFGAGFKFKNKYSIEARYMLSKKIINYVNASASYQSFSLIAGYNFL</sequence>
<proteinExistence type="predicted"/>
<keyword evidence="3" id="KW-1185">Reference proteome</keyword>
<evidence type="ECO:0000256" key="1">
    <source>
        <dbReference type="SAM" id="SignalP"/>
    </source>
</evidence>
<reference evidence="2 3" key="1">
    <citation type="submission" date="2019-01" db="EMBL/GenBank/DDBJ databases">
        <title>Complete genome sequencing of Aequorivita sp. H23M31.</title>
        <authorList>
            <person name="Bae J.-W."/>
        </authorList>
    </citation>
    <scope>NUCLEOTIDE SEQUENCE [LARGE SCALE GENOMIC DNA]</scope>
    <source>
        <strain evidence="2 3">H23M31</strain>
    </source>
</reference>
<evidence type="ECO:0000313" key="3">
    <source>
        <dbReference type="Proteomes" id="UP000285517"/>
    </source>
</evidence>
<name>A0A410G6Y4_9FLAO</name>
<dbReference type="EMBL" id="CP034951">
    <property type="protein sequence ID" value="QAA83059.1"/>
    <property type="molecule type" value="Genomic_DNA"/>
</dbReference>
<feature type="chain" id="PRO_5019020715" description="tRNA modification GTPase" evidence="1">
    <location>
        <begin position="20"/>
        <end position="405"/>
    </location>
</feature>
<dbReference type="KEGG" id="aev:EI546_15650"/>
<dbReference type="Proteomes" id="UP000285517">
    <property type="component" value="Chromosome"/>
</dbReference>
<dbReference type="RefSeq" id="WP_128251422.1">
    <property type="nucleotide sequence ID" value="NZ_CP034951.1"/>
</dbReference>
<evidence type="ECO:0008006" key="4">
    <source>
        <dbReference type="Google" id="ProtNLM"/>
    </source>
</evidence>
<keyword evidence="1" id="KW-0732">Signal</keyword>